<protein>
    <submittedName>
        <fullName evidence="6">MFS transporter</fullName>
    </submittedName>
</protein>
<name>A0A9Q3ZP32_9RHOB</name>
<reference evidence="6" key="1">
    <citation type="journal article" date="2021" name="Environ. Microbiol.">
        <title>Cryptic niche differentiation of novel sediment ecotypes of Rugeria pomeroyi correlates with nitrate respiration.</title>
        <authorList>
            <person name="Lin X."/>
            <person name="McNichol J."/>
            <person name="Chu X."/>
            <person name="Qian Y."/>
            <person name="Luo H."/>
        </authorList>
    </citation>
    <scope>NUCLEOTIDE SEQUENCE</scope>
    <source>
        <strain evidence="6">SZCCDBB064</strain>
    </source>
</reference>
<evidence type="ECO:0000256" key="4">
    <source>
        <dbReference type="SAM" id="MobiDB-lite"/>
    </source>
</evidence>
<feature type="region of interest" description="Disordered" evidence="4">
    <location>
        <begin position="149"/>
        <end position="174"/>
    </location>
</feature>
<dbReference type="InterPro" id="IPR011701">
    <property type="entry name" value="MFS"/>
</dbReference>
<dbReference type="SUPFAM" id="SSF103473">
    <property type="entry name" value="MFS general substrate transporter"/>
    <property type="match status" value="1"/>
</dbReference>
<accession>A0A9Q3ZP32</accession>
<evidence type="ECO:0000313" key="6">
    <source>
        <dbReference type="EMBL" id="MCE8538621.1"/>
    </source>
</evidence>
<keyword evidence="2 5" id="KW-1133">Transmembrane helix</keyword>
<evidence type="ECO:0000256" key="1">
    <source>
        <dbReference type="ARBA" id="ARBA00022692"/>
    </source>
</evidence>
<dbReference type="Gene3D" id="1.20.1250.20">
    <property type="entry name" value="MFS general substrate transporter like domains"/>
    <property type="match status" value="1"/>
</dbReference>
<sequence length="174" mass="18280">MSLELAGLSVSVVSWTVVATGTFGGWLTDRTGRPATVLLTGLGLFGLALFLFPRVPPMLITTALIGLLSGVPVAGLISLPARVLKPEQRASAWACSTPSITPVSQSCPVWAVNGPKAPEQCPPLSNLPPLSSCWRCWASLSFYPCRAGSEGDHPSRAGIVSPRCTAGRARNRSR</sequence>
<comment type="caution">
    <text evidence="6">The sequence shown here is derived from an EMBL/GenBank/DDBJ whole genome shotgun (WGS) entry which is preliminary data.</text>
</comment>
<dbReference type="Proteomes" id="UP000813672">
    <property type="component" value="Unassembled WGS sequence"/>
</dbReference>
<dbReference type="GO" id="GO:0022857">
    <property type="term" value="F:transmembrane transporter activity"/>
    <property type="evidence" value="ECO:0007669"/>
    <property type="project" value="InterPro"/>
</dbReference>
<keyword evidence="3 5" id="KW-0472">Membrane</keyword>
<keyword evidence="1 5" id="KW-0812">Transmembrane</keyword>
<feature type="transmembrane region" description="Helical" evidence="5">
    <location>
        <begin position="35"/>
        <end position="52"/>
    </location>
</feature>
<dbReference type="InterPro" id="IPR036259">
    <property type="entry name" value="MFS_trans_sf"/>
</dbReference>
<dbReference type="EMBL" id="JAGQAF010000008">
    <property type="protein sequence ID" value="MCE8538621.1"/>
    <property type="molecule type" value="Genomic_DNA"/>
</dbReference>
<dbReference type="Pfam" id="PF07690">
    <property type="entry name" value="MFS_1"/>
    <property type="match status" value="1"/>
</dbReference>
<gene>
    <name evidence="6" type="ORF">KBY27_14315</name>
</gene>
<feature type="transmembrane region" description="Helical" evidence="5">
    <location>
        <begin position="6"/>
        <end position="28"/>
    </location>
</feature>
<proteinExistence type="predicted"/>
<evidence type="ECO:0000256" key="2">
    <source>
        <dbReference type="ARBA" id="ARBA00022989"/>
    </source>
</evidence>
<evidence type="ECO:0000256" key="5">
    <source>
        <dbReference type="SAM" id="Phobius"/>
    </source>
</evidence>
<feature type="transmembrane region" description="Helical" evidence="5">
    <location>
        <begin position="58"/>
        <end position="79"/>
    </location>
</feature>
<dbReference type="AlphaFoldDB" id="A0A9Q3ZP32"/>
<organism evidence="6 7">
    <name type="scientific">Ruegeria pomeroyi</name>
    <dbReference type="NCBI Taxonomy" id="89184"/>
    <lineage>
        <taxon>Bacteria</taxon>
        <taxon>Pseudomonadati</taxon>
        <taxon>Pseudomonadota</taxon>
        <taxon>Alphaproteobacteria</taxon>
        <taxon>Rhodobacterales</taxon>
        <taxon>Roseobacteraceae</taxon>
        <taxon>Ruegeria</taxon>
    </lineage>
</organism>
<evidence type="ECO:0000256" key="3">
    <source>
        <dbReference type="ARBA" id="ARBA00023136"/>
    </source>
</evidence>
<evidence type="ECO:0000313" key="7">
    <source>
        <dbReference type="Proteomes" id="UP000813672"/>
    </source>
</evidence>